<gene>
    <name evidence="2" type="ORF">UCDDS831_g03211</name>
</gene>
<protein>
    <submittedName>
        <fullName evidence="2">Putative nucleoside-diphosphate-sugar epimerase</fullName>
    </submittedName>
</protein>
<reference evidence="2 3" key="1">
    <citation type="submission" date="2015-03" db="EMBL/GenBank/DDBJ databases">
        <authorList>
            <person name="Morales-Cruz A."/>
            <person name="Amrine K.C."/>
            <person name="Cantu D."/>
        </authorList>
    </citation>
    <scope>NUCLEOTIDE SEQUENCE [LARGE SCALE GENOMIC DNA]</scope>
    <source>
        <strain evidence="2">DS831</strain>
    </source>
</reference>
<dbReference type="Gene3D" id="3.40.50.720">
    <property type="entry name" value="NAD(P)-binding Rossmann-like Domain"/>
    <property type="match status" value="1"/>
</dbReference>
<organism evidence="2 3">
    <name type="scientific">Diplodia seriata</name>
    <dbReference type="NCBI Taxonomy" id="420778"/>
    <lineage>
        <taxon>Eukaryota</taxon>
        <taxon>Fungi</taxon>
        <taxon>Dikarya</taxon>
        <taxon>Ascomycota</taxon>
        <taxon>Pezizomycotina</taxon>
        <taxon>Dothideomycetes</taxon>
        <taxon>Dothideomycetes incertae sedis</taxon>
        <taxon>Botryosphaeriales</taxon>
        <taxon>Botryosphaeriaceae</taxon>
        <taxon>Diplodia</taxon>
    </lineage>
</organism>
<evidence type="ECO:0000259" key="1">
    <source>
        <dbReference type="Pfam" id="PF13460"/>
    </source>
</evidence>
<evidence type="ECO:0000313" key="2">
    <source>
        <dbReference type="EMBL" id="KKY23086.1"/>
    </source>
</evidence>
<dbReference type="SUPFAM" id="SSF51735">
    <property type="entry name" value="NAD(P)-binding Rossmann-fold domains"/>
    <property type="match status" value="1"/>
</dbReference>
<name>A0A0G2ELR1_9PEZI</name>
<feature type="domain" description="NAD(P)-binding" evidence="1">
    <location>
        <begin position="9"/>
        <end position="92"/>
    </location>
</feature>
<evidence type="ECO:0000313" key="3">
    <source>
        <dbReference type="Proteomes" id="UP000034182"/>
    </source>
</evidence>
<dbReference type="GO" id="GO:0005737">
    <property type="term" value="C:cytoplasm"/>
    <property type="evidence" value="ECO:0007669"/>
    <property type="project" value="TreeGrafter"/>
</dbReference>
<accession>A0A0G2ELR1</accession>
<reference evidence="2 3" key="2">
    <citation type="submission" date="2015-05" db="EMBL/GenBank/DDBJ databases">
        <title>Distinctive expansion of gene families associated with plant cell wall degradation and secondary metabolism in the genomes of grapevine trunk pathogens.</title>
        <authorList>
            <person name="Lawrence D.P."/>
            <person name="Travadon R."/>
            <person name="Rolshausen P.E."/>
            <person name="Baumgartner K."/>
        </authorList>
    </citation>
    <scope>NUCLEOTIDE SEQUENCE [LARGE SCALE GENOMIC DNA]</scope>
    <source>
        <strain evidence="2">DS831</strain>
    </source>
</reference>
<dbReference type="Pfam" id="PF13460">
    <property type="entry name" value="NAD_binding_10"/>
    <property type="match status" value="1"/>
</dbReference>
<dbReference type="Proteomes" id="UP000034182">
    <property type="component" value="Unassembled WGS sequence"/>
</dbReference>
<dbReference type="AlphaFoldDB" id="A0A0G2ELR1"/>
<proteinExistence type="predicted"/>
<dbReference type="EMBL" id="LAQI01000070">
    <property type="protein sequence ID" value="KKY23086.1"/>
    <property type="molecule type" value="Genomic_DNA"/>
</dbReference>
<dbReference type="PANTHER" id="PTHR48079:SF6">
    <property type="entry name" value="NAD(P)-BINDING DOMAIN-CONTAINING PROTEIN-RELATED"/>
    <property type="match status" value="1"/>
</dbReference>
<dbReference type="GO" id="GO:0004029">
    <property type="term" value="F:aldehyde dehydrogenase (NAD+) activity"/>
    <property type="evidence" value="ECO:0007669"/>
    <property type="project" value="TreeGrafter"/>
</dbReference>
<comment type="caution">
    <text evidence="2">The sequence shown here is derived from an EMBL/GenBank/DDBJ whole genome shotgun (WGS) entry which is preliminary data.</text>
</comment>
<dbReference type="InterPro" id="IPR036291">
    <property type="entry name" value="NAD(P)-bd_dom_sf"/>
</dbReference>
<sequence length="345" mass="37547">MAPKVFITGTTGYIGGDALYALHKAHPDWSYTALVRSKDKGSKVQQAYSNLNVVYGDLDSYDLIKEEASKADIVVHTADASDHEGAAKAIAEGLASGHSKDHPGYWLHVSGTGILCFADSDADRLGEASDKVYDDLDKVEELTGLPDHAFHRNVDKLVLDAGTKNADSVKTAILCPPTIYGPGRGPVSGRSRQVYELAKITLEQKKGPIIGAGKTYWNNVHVHDLSDLFVLLADAAAANRKDDKELWGEKGYFLAENGEHIWGELSKQIAAEAAKAGYIPAPETFSLNKDEAWKLAEFQALSWGLNSRGKARRAKKFLGWSPKAPSLEQELPGIVKSEYEQLQKA</sequence>
<dbReference type="InterPro" id="IPR051783">
    <property type="entry name" value="NAD(P)-dependent_oxidoreduct"/>
</dbReference>
<dbReference type="PANTHER" id="PTHR48079">
    <property type="entry name" value="PROTEIN YEEZ"/>
    <property type="match status" value="1"/>
</dbReference>
<dbReference type="InterPro" id="IPR016040">
    <property type="entry name" value="NAD(P)-bd_dom"/>
</dbReference>